<evidence type="ECO:0000256" key="1">
    <source>
        <dbReference type="ARBA" id="ARBA00004141"/>
    </source>
</evidence>
<feature type="transmembrane region" description="Helical" evidence="5">
    <location>
        <begin position="332"/>
        <end position="351"/>
    </location>
</feature>
<gene>
    <name evidence="7" type="ORF">IQ230_12890</name>
</gene>
<keyword evidence="4 5" id="KW-0472">Membrane</keyword>
<evidence type="ECO:0000256" key="4">
    <source>
        <dbReference type="ARBA" id="ARBA00023136"/>
    </source>
</evidence>
<evidence type="ECO:0000256" key="5">
    <source>
        <dbReference type="SAM" id="Phobius"/>
    </source>
</evidence>
<feature type="transmembrane region" description="Helical" evidence="5">
    <location>
        <begin position="39"/>
        <end position="62"/>
    </location>
</feature>
<comment type="caution">
    <text evidence="7">The sequence shown here is derived from an EMBL/GenBank/DDBJ whole genome shotgun (WGS) entry which is preliminary data.</text>
</comment>
<keyword evidence="8" id="KW-1185">Reference proteome</keyword>
<feature type="transmembrane region" description="Helical" evidence="5">
    <location>
        <begin position="388"/>
        <end position="404"/>
    </location>
</feature>
<feature type="domain" description="Amino acid permease/ SLC12A" evidence="6">
    <location>
        <begin position="19"/>
        <end position="403"/>
    </location>
</feature>
<evidence type="ECO:0000259" key="6">
    <source>
        <dbReference type="Pfam" id="PF00324"/>
    </source>
</evidence>
<dbReference type="RefSeq" id="WP_193932381.1">
    <property type="nucleotide sequence ID" value="NZ_CAWPMZ010000057.1"/>
</dbReference>
<keyword evidence="2 5" id="KW-0812">Transmembrane</keyword>
<feature type="transmembrane region" description="Helical" evidence="5">
    <location>
        <begin position="410"/>
        <end position="426"/>
    </location>
</feature>
<comment type="subcellular location">
    <subcellularLocation>
        <location evidence="1">Membrane</location>
        <topology evidence="1">Multi-pass membrane protein</topology>
    </subcellularLocation>
</comment>
<dbReference type="PANTHER" id="PTHR42770">
    <property type="entry name" value="AMINO ACID TRANSPORTER-RELATED"/>
    <property type="match status" value="1"/>
</dbReference>
<evidence type="ECO:0000256" key="2">
    <source>
        <dbReference type="ARBA" id="ARBA00022692"/>
    </source>
</evidence>
<dbReference type="Proteomes" id="UP000651156">
    <property type="component" value="Unassembled WGS sequence"/>
</dbReference>
<protein>
    <submittedName>
        <fullName evidence="7">Amino acid permease</fullName>
    </submittedName>
</protein>
<feature type="transmembrane region" description="Helical" evidence="5">
    <location>
        <begin position="152"/>
        <end position="175"/>
    </location>
</feature>
<keyword evidence="3 5" id="KW-1133">Transmembrane helix</keyword>
<proteinExistence type="predicted"/>
<accession>A0ABR9USF4</accession>
<sequence>MSQNSSPSLKRELGVVGAVALGLGSIVGAGVFVSTGIAAGVAGPAVIISVAIAACVAVCNGLNSAQLAASHPVSGGAYEYGYKYLTPWLGFTAGWMFLVAKSASAATAALGFAGYLLNLLGISDRTYLVPTALAAVVLLTLIVLGGVRRSKIVNITIVSITLLSLIFFIVAGLPVVVSTEFENFTPFVADTSNPVASVLQATALMFVAYTGYGRIATLGEEVKEPRKTIPKAIIITLAITMLLYIGVVVVGIGTVGAETLGAVTSAQVAPLEIAARSINIPGSGLILAVGAVTATLGVLLNLVLGLSRVLLAMGRRQDMPKFVSKMNSSRTTPYIAVLIMGTAIACLVLIGDVRTTWSFSAFSVLIYYAITDLSALQIPDEQRLYPKWIAWIGLSACLFLAFWVEQRVWLVGIGLIVAGLIWKTVIRKLVMSSSMK</sequence>
<name>A0ABR9USF4_9CHRO</name>
<evidence type="ECO:0000256" key="3">
    <source>
        <dbReference type="ARBA" id="ARBA00022989"/>
    </source>
</evidence>
<feature type="transmembrane region" description="Helical" evidence="5">
    <location>
        <begin position="127"/>
        <end position="145"/>
    </location>
</feature>
<reference evidence="7 8" key="1">
    <citation type="submission" date="2020-10" db="EMBL/GenBank/DDBJ databases">
        <authorList>
            <person name="Castelo-Branco R."/>
            <person name="Eusebio N."/>
            <person name="Adriana R."/>
            <person name="Vieira A."/>
            <person name="Brugerolle De Fraissinette N."/>
            <person name="Rezende De Castro R."/>
            <person name="Schneider M.P."/>
            <person name="Vasconcelos V."/>
            <person name="Leao P.N."/>
        </authorList>
    </citation>
    <scope>NUCLEOTIDE SEQUENCE [LARGE SCALE GENOMIC DNA]</scope>
    <source>
        <strain evidence="7 8">LEGE 06123</strain>
    </source>
</reference>
<dbReference type="PANTHER" id="PTHR42770:SF7">
    <property type="entry name" value="MEMBRANE PROTEIN"/>
    <property type="match status" value="1"/>
</dbReference>
<dbReference type="PIRSF" id="PIRSF006060">
    <property type="entry name" value="AA_transporter"/>
    <property type="match status" value="1"/>
</dbReference>
<dbReference type="Pfam" id="PF00324">
    <property type="entry name" value="AA_permease"/>
    <property type="match status" value="1"/>
</dbReference>
<dbReference type="InterPro" id="IPR050367">
    <property type="entry name" value="APC_superfamily"/>
</dbReference>
<feature type="transmembrane region" description="Helical" evidence="5">
    <location>
        <begin position="195"/>
        <end position="212"/>
    </location>
</feature>
<organism evidence="7 8">
    <name type="scientific">Gloeocapsopsis crepidinum LEGE 06123</name>
    <dbReference type="NCBI Taxonomy" id="588587"/>
    <lineage>
        <taxon>Bacteria</taxon>
        <taxon>Bacillati</taxon>
        <taxon>Cyanobacteriota</taxon>
        <taxon>Cyanophyceae</taxon>
        <taxon>Oscillatoriophycideae</taxon>
        <taxon>Chroococcales</taxon>
        <taxon>Chroococcaceae</taxon>
        <taxon>Gloeocapsopsis</taxon>
    </lineage>
</organism>
<dbReference type="InterPro" id="IPR004841">
    <property type="entry name" value="AA-permease/SLC12A_dom"/>
</dbReference>
<feature type="transmembrane region" description="Helical" evidence="5">
    <location>
        <begin position="232"/>
        <end position="255"/>
    </location>
</feature>
<evidence type="ECO:0000313" key="8">
    <source>
        <dbReference type="Proteomes" id="UP000651156"/>
    </source>
</evidence>
<feature type="transmembrane region" description="Helical" evidence="5">
    <location>
        <begin position="285"/>
        <end position="311"/>
    </location>
</feature>
<dbReference type="Gene3D" id="1.20.1740.10">
    <property type="entry name" value="Amino acid/polyamine transporter I"/>
    <property type="match status" value="1"/>
</dbReference>
<feature type="transmembrane region" description="Helical" evidence="5">
    <location>
        <begin position="357"/>
        <end position="376"/>
    </location>
</feature>
<feature type="transmembrane region" description="Helical" evidence="5">
    <location>
        <begin position="88"/>
        <end position="115"/>
    </location>
</feature>
<evidence type="ECO:0000313" key="7">
    <source>
        <dbReference type="EMBL" id="MBE9191232.1"/>
    </source>
</evidence>
<dbReference type="EMBL" id="JADEWN010000029">
    <property type="protein sequence ID" value="MBE9191232.1"/>
    <property type="molecule type" value="Genomic_DNA"/>
</dbReference>
<feature type="transmembrane region" description="Helical" evidence="5">
    <location>
        <begin position="12"/>
        <end position="33"/>
    </location>
</feature>